<proteinExistence type="predicted"/>
<gene>
    <name evidence="2" type="ORF">BN1209_0032</name>
</gene>
<protein>
    <submittedName>
        <fullName evidence="2">Pyridoxamine 5'-phosphate oxidase-related FMN-binding protein</fullName>
    </submittedName>
</protein>
<dbReference type="SUPFAM" id="SSF50475">
    <property type="entry name" value="FMN-binding split barrel"/>
    <property type="match status" value="1"/>
</dbReference>
<dbReference type="HOGENOM" id="CLU_072070_1_0_4"/>
<organism evidence="2 3">
    <name type="scientific">Candidatus Methylopumilus turicensis</name>
    <dbReference type="NCBI Taxonomy" id="1581680"/>
    <lineage>
        <taxon>Bacteria</taxon>
        <taxon>Pseudomonadati</taxon>
        <taxon>Pseudomonadota</taxon>
        <taxon>Betaproteobacteria</taxon>
        <taxon>Nitrosomonadales</taxon>
        <taxon>Methylophilaceae</taxon>
        <taxon>Candidatus Methylopumilus</taxon>
    </lineage>
</organism>
<name>A0A0B7IS50_9PROT</name>
<evidence type="ECO:0000313" key="3">
    <source>
        <dbReference type="Proteomes" id="UP000056322"/>
    </source>
</evidence>
<dbReference type="RefSeq" id="WP_045750435.1">
    <property type="nucleotide sequence ID" value="NZ_LN794158.1"/>
</dbReference>
<reference evidence="3" key="1">
    <citation type="submission" date="2014-12" db="EMBL/GenBank/DDBJ databases">
        <authorList>
            <person name="Salcher M.M."/>
        </authorList>
    </citation>
    <scope>NUCLEOTIDE SEQUENCE [LARGE SCALE GENOMIC DNA]</scope>
    <source>
        <strain evidence="3">MMS-10A-171</strain>
    </source>
</reference>
<evidence type="ECO:0000313" key="2">
    <source>
        <dbReference type="EMBL" id="CEN55093.1"/>
    </source>
</evidence>
<accession>A0A0B7IS50</accession>
<dbReference type="Proteomes" id="UP000056322">
    <property type="component" value="Chromosome 1"/>
</dbReference>
<evidence type="ECO:0000259" key="1">
    <source>
        <dbReference type="Pfam" id="PF01243"/>
    </source>
</evidence>
<feature type="domain" description="Pyridoxamine 5'-phosphate oxidase N-terminal" evidence="1">
    <location>
        <begin position="39"/>
        <end position="133"/>
    </location>
</feature>
<dbReference type="EMBL" id="LN794158">
    <property type="protein sequence ID" value="CEN55093.1"/>
    <property type="molecule type" value="Genomic_DNA"/>
</dbReference>
<dbReference type="AlphaFoldDB" id="A0A0B7IS50"/>
<dbReference type="PANTHER" id="PTHR42815">
    <property type="entry name" value="FAD-BINDING, PUTATIVE (AFU_ORTHOLOGUE AFUA_6G07600)-RELATED"/>
    <property type="match status" value="1"/>
</dbReference>
<dbReference type="Pfam" id="PF01243">
    <property type="entry name" value="PNPOx_N"/>
    <property type="match status" value="1"/>
</dbReference>
<keyword evidence="3" id="KW-1185">Reference proteome</keyword>
<dbReference type="OrthoDB" id="9796486at2"/>
<dbReference type="PANTHER" id="PTHR42815:SF2">
    <property type="entry name" value="FAD-BINDING, PUTATIVE (AFU_ORTHOLOGUE AFUA_6G07600)-RELATED"/>
    <property type="match status" value="1"/>
</dbReference>
<dbReference type="InterPro" id="IPR011576">
    <property type="entry name" value="Pyridox_Oxase_N"/>
</dbReference>
<sequence>MSEYFNQGQRQLQETFETMPLADRLQAGIIAPEINPLDAEFIEAQNMFFLATVDDKGQANCSYKGGQKGLVKVVDPTTLAFPIYDGNGMFMSAGNVLVNGQVGLLFVDFNKQARVRVNGVASITQNDPLLSHWPEAVLVVRVAVRETFPNCPRYIHKMALVEESAFVPKAQCATPDAPWKKLEIVADVLPPKDAHLASNEQDVLAAINRN</sequence>
<dbReference type="InterPro" id="IPR012349">
    <property type="entry name" value="Split_barrel_FMN-bd"/>
</dbReference>
<dbReference type="KEGG" id="mbac:BN1209_0032"/>
<dbReference type="STRING" id="1581680.BN1209_0032"/>
<dbReference type="Gene3D" id="2.30.110.10">
    <property type="entry name" value="Electron Transport, Fmn-binding Protein, Chain A"/>
    <property type="match status" value="1"/>
</dbReference>